<proteinExistence type="predicted"/>
<dbReference type="KEGG" id="ppho:CTZ24_25665"/>
<dbReference type="RefSeq" id="WP_208727280.1">
    <property type="nucleotide sequence ID" value="NZ_CP024640.1"/>
</dbReference>
<reference evidence="3" key="2">
    <citation type="journal article" date="2020" name="Environ. Microbiol.">
        <title>The extreme plant-growth-promoting properties of Pantoea phytobeneficialis MSR2 revealed by functional and genomic analysis.</title>
        <authorList>
            <person name="Nascimento F.X."/>
            <person name="Hernandez A.G."/>
            <person name="Glick B.R."/>
            <person name="Rossi M.J."/>
        </authorList>
    </citation>
    <scope>NUCLEOTIDE SEQUENCE</scope>
    <source>
        <strain evidence="3">MSR2</strain>
    </source>
</reference>
<geneLocation type="plasmid" evidence="4">
    <name>pmsr2d</name>
</geneLocation>
<dbReference type="EMBL" id="CP024640">
    <property type="protein sequence ID" value="QGR09855.1"/>
    <property type="molecule type" value="Genomic_DNA"/>
</dbReference>
<dbReference type="SUPFAM" id="SSF88697">
    <property type="entry name" value="PUA domain-like"/>
    <property type="match status" value="1"/>
</dbReference>
<dbReference type="InterPro" id="IPR007374">
    <property type="entry name" value="ASCH_domain"/>
</dbReference>
<feature type="domain" description="ASCH" evidence="1">
    <location>
        <begin position="5"/>
        <end position="98"/>
    </location>
</feature>
<protein>
    <recommendedName>
        <fullName evidence="1">ASCH domain-containing protein</fullName>
    </recommendedName>
</protein>
<dbReference type="EMBL" id="JAUOOM010000008">
    <property type="protein sequence ID" value="MDO6406887.1"/>
    <property type="molecule type" value="Genomic_DNA"/>
</dbReference>
<sequence length="105" mass="11964">MQSLEIVPRLLPEVRSGKKRHTIRWQEREITSGPMLYVNAEDVSDMVIVWVTHVETMPLFSVAQHLGKIQAWPDDVLLAGMREHYPGIEMDSIVSVIHHLPPASD</sequence>
<evidence type="ECO:0000313" key="2">
    <source>
        <dbReference type="EMBL" id="MDO6406887.1"/>
    </source>
</evidence>
<keyword evidence="3" id="KW-0614">Plasmid</keyword>
<organism evidence="3 4">
    <name type="scientific">Pantoea phytobeneficialis</name>
    <dbReference type="NCBI Taxonomy" id="2052056"/>
    <lineage>
        <taxon>Bacteria</taxon>
        <taxon>Pseudomonadati</taxon>
        <taxon>Pseudomonadota</taxon>
        <taxon>Gammaproteobacteria</taxon>
        <taxon>Enterobacterales</taxon>
        <taxon>Erwiniaceae</taxon>
        <taxon>Pantoea</taxon>
    </lineage>
</organism>
<evidence type="ECO:0000313" key="3">
    <source>
        <dbReference type="EMBL" id="QGR09855.1"/>
    </source>
</evidence>
<dbReference type="Proteomes" id="UP000424872">
    <property type="component" value="Plasmid pMSR2D"/>
</dbReference>
<evidence type="ECO:0000259" key="1">
    <source>
        <dbReference type="Pfam" id="PF04266"/>
    </source>
</evidence>
<dbReference type="Proteomes" id="UP001171299">
    <property type="component" value="Unassembled WGS sequence"/>
</dbReference>
<keyword evidence="5" id="KW-1185">Reference proteome</keyword>
<reference evidence="2" key="3">
    <citation type="submission" date="2023-07" db="EMBL/GenBank/DDBJ databases">
        <title>The extreme plant-growth-promoting properties of Pantoea phytobeneficialis PF55 revealed by functional and genomic analysis.</title>
        <authorList>
            <person name="Nascimento F.X."/>
            <person name="Marcio R.J."/>
        </authorList>
    </citation>
    <scope>NUCLEOTIDE SEQUENCE</scope>
    <source>
        <strain evidence="2">PF55</strain>
    </source>
</reference>
<evidence type="ECO:0000313" key="5">
    <source>
        <dbReference type="Proteomes" id="UP001171299"/>
    </source>
</evidence>
<gene>
    <name evidence="3" type="ORF">CTZ24_25665</name>
    <name evidence="2" type="ORF">Q3404_09880</name>
</gene>
<geneLocation type="plasmid" evidence="3">
    <name>pMSR2D</name>
</geneLocation>
<evidence type="ECO:0000313" key="4">
    <source>
        <dbReference type="Proteomes" id="UP000424872"/>
    </source>
</evidence>
<reference evidence="4" key="1">
    <citation type="submission" date="2017-11" db="EMBL/GenBank/DDBJ databases">
        <title>Genome sequence of Pantoea sp. MSR2.</title>
        <authorList>
            <person name="Nascimento F.X."/>
        </authorList>
    </citation>
    <scope>NUCLEOTIDE SEQUENCE [LARGE SCALE GENOMIC DNA]</scope>
    <source>
        <strain evidence="4">MSR2</strain>
        <plasmid evidence="4">pmsr2d</plasmid>
    </source>
</reference>
<name>A0AAP9HAP2_9GAMM</name>
<dbReference type="AlphaFoldDB" id="A0AAP9HAP2"/>
<accession>A0AAP9HAP2</accession>
<dbReference type="Pfam" id="PF04266">
    <property type="entry name" value="ASCH"/>
    <property type="match status" value="1"/>
</dbReference>
<dbReference type="InterPro" id="IPR015947">
    <property type="entry name" value="PUA-like_sf"/>
</dbReference>